<dbReference type="SUPFAM" id="SSF56317">
    <property type="entry name" value="Carbon-nitrogen hydrolase"/>
    <property type="match status" value="1"/>
</dbReference>
<dbReference type="AlphaFoldDB" id="A0A6J4QQV1"/>
<dbReference type="InterPro" id="IPR050345">
    <property type="entry name" value="Aliph_Amidase/BUP"/>
</dbReference>
<dbReference type="PROSITE" id="PS50263">
    <property type="entry name" value="CN_HYDROLASE"/>
    <property type="match status" value="1"/>
</dbReference>
<dbReference type="PANTHER" id="PTHR43674">
    <property type="entry name" value="NITRILASE C965.09-RELATED"/>
    <property type="match status" value="1"/>
</dbReference>
<dbReference type="Pfam" id="PF00795">
    <property type="entry name" value="CN_hydrolase"/>
    <property type="match status" value="1"/>
</dbReference>
<name>A0A6J4QQV1_9ACTN</name>
<reference evidence="3" key="1">
    <citation type="submission" date="2020-02" db="EMBL/GenBank/DDBJ databases">
        <authorList>
            <person name="Meier V. D."/>
        </authorList>
    </citation>
    <scope>NUCLEOTIDE SEQUENCE</scope>
    <source>
        <strain evidence="3">AVDCRST_MAG80</strain>
    </source>
</reference>
<dbReference type="InterPro" id="IPR036526">
    <property type="entry name" value="C-N_Hydrolase_sf"/>
</dbReference>
<dbReference type="InterPro" id="IPR003010">
    <property type="entry name" value="C-N_Hydrolase"/>
</dbReference>
<evidence type="ECO:0000313" key="3">
    <source>
        <dbReference type="EMBL" id="CAA9449296.1"/>
    </source>
</evidence>
<dbReference type="EC" id="3.5.1.4" evidence="3"/>
<dbReference type="EMBL" id="CADCVC010000183">
    <property type="protein sequence ID" value="CAA9449296.1"/>
    <property type="molecule type" value="Genomic_DNA"/>
</dbReference>
<dbReference type="GO" id="GO:0050126">
    <property type="term" value="F:N-carbamoylputrescine amidase activity"/>
    <property type="evidence" value="ECO:0007669"/>
    <property type="project" value="TreeGrafter"/>
</dbReference>
<accession>A0A6J4QQV1</accession>
<evidence type="ECO:0000259" key="2">
    <source>
        <dbReference type="PROSITE" id="PS50263"/>
    </source>
</evidence>
<dbReference type="GO" id="GO:0004040">
    <property type="term" value="F:amidase activity"/>
    <property type="evidence" value="ECO:0007669"/>
    <property type="project" value="UniProtKB-EC"/>
</dbReference>
<dbReference type="GO" id="GO:0033388">
    <property type="term" value="P:putrescine biosynthetic process from arginine"/>
    <property type="evidence" value="ECO:0007669"/>
    <property type="project" value="TreeGrafter"/>
</dbReference>
<evidence type="ECO:0000256" key="1">
    <source>
        <dbReference type="ARBA" id="ARBA00022801"/>
    </source>
</evidence>
<sequence length="278" mass="30560">MRVACAQYAIRDGDPDTNLERSVAAILDAARAGANLVVLPELANSGCDLSSRESALEIAEKVGDREAPEGPTLQAWQRAARESDIFVVGGFLEREGDSLYNSAAVVGTNFFGRYRKTHLWNEEKLLYKSGRELPIFETPLCNIGVLVCYDAWFPEAARTLALRGADLLCIPANAPDDWVPEGQRRGNLTMLNAHAVSHANANRLFVACANRVEDGYLGRSCVVDTTGGVLAFGSATEEELVHAEIYIERARLEKHLTVRSHAFGDRNPEVYEDPLRRS</sequence>
<protein>
    <submittedName>
        <fullName evidence="3">Aliphatic amidase AmiE</fullName>
        <ecNumber evidence="3">3.5.1.4</ecNumber>
    </submittedName>
</protein>
<feature type="domain" description="CN hydrolase" evidence="2">
    <location>
        <begin position="1"/>
        <end position="247"/>
    </location>
</feature>
<keyword evidence="1 3" id="KW-0378">Hydrolase</keyword>
<gene>
    <name evidence="3" type="ORF">AVDCRST_MAG80-2088</name>
</gene>
<organism evidence="3">
    <name type="scientific">uncultured Rubrobacteraceae bacterium</name>
    <dbReference type="NCBI Taxonomy" id="349277"/>
    <lineage>
        <taxon>Bacteria</taxon>
        <taxon>Bacillati</taxon>
        <taxon>Actinomycetota</taxon>
        <taxon>Rubrobacteria</taxon>
        <taxon>Rubrobacterales</taxon>
        <taxon>Rubrobacteraceae</taxon>
        <taxon>environmental samples</taxon>
    </lineage>
</organism>
<dbReference type="Gene3D" id="3.60.110.10">
    <property type="entry name" value="Carbon-nitrogen hydrolase"/>
    <property type="match status" value="1"/>
</dbReference>
<proteinExistence type="predicted"/>
<dbReference type="PANTHER" id="PTHR43674:SF2">
    <property type="entry name" value="BETA-UREIDOPROPIONASE"/>
    <property type="match status" value="1"/>
</dbReference>